<name>A0A7Y0HSF5_9BIFI</name>
<protein>
    <submittedName>
        <fullName evidence="4">Bacterial PH domain-containing protein</fullName>
    </submittedName>
</protein>
<feature type="transmembrane region" description="Helical" evidence="2">
    <location>
        <begin position="446"/>
        <end position="468"/>
    </location>
</feature>
<feature type="domain" description="YdbS-like PH" evidence="3">
    <location>
        <begin position="73"/>
        <end position="141"/>
    </location>
</feature>
<evidence type="ECO:0000259" key="3">
    <source>
        <dbReference type="Pfam" id="PF03703"/>
    </source>
</evidence>
<evidence type="ECO:0000256" key="1">
    <source>
        <dbReference type="SAM" id="MobiDB-lite"/>
    </source>
</evidence>
<proteinExistence type="predicted"/>
<feature type="transmembrane region" description="Helical" evidence="2">
    <location>
        <begin position="256"/>
        <end position="281"/>
    </location>
</feature>
<feature type="region of interest" description="Disordered" evidence="1">
    <location>
        <begin position="179"/>
        <end position="202"/>
    </location>
</feature>
<feature type="transmembrane region" description="Helical" evidence="2">
    <location>
        <begin position="51"/>
        <end position="74"/>
    </location>
</feature>
<evidence type="ECO:0000313" key="5">
    <source>
        <dbReference type="Proteomes" id="UP000532194"/>
    </source>
</evidence>
<evidence type="ECO:0000256" key="2">
    <source>
        <dbReference type="SAM" id="Phobius"/>
    </source>
</evidence>
<organism evidence="4 5">
    <name type="scientific">Bifidobacterium oedipodis</name>
    <dbReference type="NCBI Taxonomy" id="2675322"/>
    <lineage>
        <taxon>Bacteria</taxon>
        <taxon>Bacillati</taxon>
        <taxon>Actinomycetota</taxon>
        <taxon>Actinomycetes</taxon>
        <taxon>Bifidobacteriales</taxon>
        <taxon>Bifidobacteriaceae</taxon>
        <taxon>Bifidobacterium</taxon>
    </lineage>
</organism>
<dbReference type="InterPro" id="IPR005182">
    <property type="entry name" value="YdbS-like_PH"/>
</dbReference>
<feature type="transmembrane region" description="Helical" evidence="2">
    <location>
        <begin position="402"/>
        <end position="426"/>
    </location>
</feature>
<feature type="transmembrane region" description="Helical" evidence="2">
    <location>
        <begin position="15"/>
        <end position="36"/>
    </location>
</feature>
<comment type="caution">
    <text evidence="4">The sequence shown here is derived from an EMBL/GenBank/DDBJ whole genome shotgun (WGS) entry which is preliminary data.</text>
</comment>
<dbReference type="Proteomes" id="UP000532194">
    <property type="component" value="Unassembled WGS sequence"/>
</dbReference>
<keyword evidence="5" id="KW-1185">Reference proteome</keyword>
<dbReference type="EMBL" id="JAAIII010000002">
    <property type="protein sequence ID" value="NMM93543.1"/>
    <property type="molecule type" value="Genomic_DNA"/>
</dbReference>
<feature type="compositionally biased region" description="Low complexity" evidence="1">
    <location>
        <begin position="185"/>
        <end position="202"/>
    </location>
</feature>
<sequence length="557" mass="61818">MDGNQNWHRFHPASILANITQQIIATVALAGLIVAVTRNLLTGHVSNNAQLWAPLAIAAFCALLMLGGPVLTWLTTDYHIGDDSVQLRERLFGITTRTIYYRNIHAINATSPLHLRPFSLVNLTISSAGTSEPSITLQAVPASLQLELEQRRERFCSAANHTTAHETDCPADQVNTRIVQPAPTPTSDQQTTSQSVSQQTGQPAFRASLRDIALYAITDIGMVVALLALLGIMQHFEDLLPNHVVRMAYGQVRHMFAIVFAHGTPAIAAAAVAVMALLMLISIGMNLIRYYGFALWRHGDDLVVTRGLVTRQTTTMPVSRIQTVVIKQSLLRRPFHLCTVEVGLSATLAGEDNADDTTASTTILPVVSERDVYRILSAILPDWQLRSPGNTLTITGRGLLRYYLFAPACFTACMIVLSAVLNVAIAPIRATWSAWITHLSIADISGWAIGILIVEAILIVLGVLNLWWRAIKNHCEGYDLVDARHIACTGATFWTRFTLFTTRARAQSAIRRTARWRERRGIERMDMPLFVRGGMDELRFTFLRRPDADRLERWFRG</sequence>
<reference evidence="4 5" key="1">
    <citation type="submission" date="2020-02" db="EMBL/GenBank/DDBJ databases">
        <title>Characterization of phylogenetic diversity of novel bifidobacterial species isolated in Czech ZOOs.</title>
        <authorList>
            <person name="Lugli G.A."/>
            <person name="Vera N.B."/>
            <person name="Ventura M."/>
        </authorList>
    </citation>
    <scope>NUCLEOTIDE SEQUENCE [LARGE SCALE GENOMIC DNA]</scope>
    <source>
        <strain evidence="4 5">DSM 109957</strain>
    </source>
</reference>
<accession>A0A7Y0HSF5</accession>
<dbReference type="PANTHER" id="PTHR34473:SF2">
    <property type="entry name" value="UPF0699 TRANSMEMBRANE PROTEIN YDBT"/>
    <property type="match status" value="1"/>
</dbReference>
<keyword evidence="2" id="KW-1133">Transmembrane helix</keyword>
<dbReference type="InterPro" id="IPR014529">
    <property type="entry name" value="UCP026631"/>
</dbReference>
<dbReference type="RefSeq" id="WP_169171607.1">
    <property type="nucleotide sequence ID" value="NZ_JAAIII010000002.1"/>
</dbReference>
<dbReference type="PANTHER" id="PTHR34473">
    <property type="entry name" value="UPF0699 TRANSMEMBRANE PROTEIN YDBS"/>
    <property type="match status" value="1"/>
</dbReference>
<dbReference type="PIRSF" id="PIRSF026631">
    <property type="entry name" value="UCP026631"/>
    <property type="match status" value="1"/>
</dbReference>
<feature type="transmembrane region" description="Helical" evidence="2">
    <location>
        <begin position="212"/>
        <end position="236"/>
    </location>
</feature>
<evidence type="ECO:0000313" key="4">
    <source>
        <dbReference type="EMBL" id="NMM93543.1"/>
    </source>
</evidence>
<dbReference type="AlphaFoldDB" id="A0A7Y0HSF5"/>
<gene>
    <name evidence="4" type="ORF">G1C95_0728</name>
</gene>
<dbReference type="Pfam" id="PF03703">
    <property type="entry name" value="bPH_2"/>
    <property type="match status" value="2"/>
</dbReference>
<keyword evidence="2" id="KW-0472">Membrane</keyword>
<keyword evidence="2" id="KW-0812">Transmembrane</keyword>
<feature type="domain" description="YdbS-like PH" evidence="3">
    <location>
        <begin position="290"/>
        <end position="343"/>
    </location>
</feature>